<evidence type="ECO:0000313" key="1">
    <source>
        <dbReference type="EMBL" id="GAT23603.1"/>
    </source>
</evidence>
<reference evidence="2" key="2">
    <citation type="submission" date="2016-02" db="EMBL/GenBank/DDBJ databases">
        <title>Genome sequencing of Aspergillus luchuensis NBRC 4314.</title>
        <authorList>
            <person name="Yamada O."/>
        </authorList>
    </citation>
    <scope>NUCLEOTIDE SEQUENCE [LARGE SCALE GENOMIC DNA]</scope>
    <source>
        <strain evidence="2">RIB 2604</strain>
    </source>
</reference>
<proteinExistence type="predicted"/>
<sequence length="64" mass="7192">MQRTQGKILESRGRMGLCKAEKDTKVMLNDAETLDVAQRYNEGENQPITRSHVAPKDFGMVRAA</sequence>
<reference evidence="1 2" key="1">
    <citation type="journal article" date="2016" name="DNA Res.">
        <title>Genome sequence of Aspergillus luchuensis NBRC 4314.</title>
        <authorList>
            <person name="Yamada O."/>
            <person name="Machida M."/>
            <person name="Hosoyama A."/>
            <person name="Goto M."/>
            <person name="Takahashi T."/>
            <person name="Futagami T."/>
            <person name="Yamagata Y."/>
            <person name="Takeuchi M."/>
            <person name="Kobayashi T."/>
            <person name="Koike H."/>
            <person name="Abe K."/>
            <person name="Asai K."/>
            <person name="Arita M."/>
            <person name="Fujita N."/>
            <person name="Fukuda K."/>
            <person name="Higa K."/>
            <person name="Horikawa H."/>
            <person name="Ishikawa T."/>
            <person name="Jinno K."/>
            <person name="Kato Y."/>
            <person name="Kirimura K."/>
            <person name="Mizutani O."/>
            <person name="Nakasone K."/>
            <person name="Sano M."/>
            <person name="Shiraishi Y."/>
            <person name="Tsukahara M."/>
            <person name="Gomi K."/>
        </authorList>
    </citation>
    <scope>NUCLEOTIDE SEQUENCE [LARGE SCALE GENOMIC DNA]</scope>
    <source>
        <strain evidence="1 2">RIB 2604</strain>
    </source>
</reference>
<dbReference type="AlphaFoldDB" id="A0A146FDR3"/>
<dbReference type="Proteomes" id="UP000075230">
    <property type="component" value="Unassembled WGS sequence"/>
</dbReference>
<organism evidence="1 2">
    <name type="scientific">Aspergillus kawachii</name>
    <name type="common">White koji mold</name>
    <name type="synonym">Aspergillus awamori var. kawachi</name>
    <dbReference type="NCBI Taxonomy" id="1069201"/>
    <lineage>
        <taxon>Eukaryota</taxon>
        <taxon>Fungi</taxon>
        <taxon>Dikarya</taxon>
        <taxon>Ascomycota</taxon>
        <taxon>Pezizomycotina</taxon>
        <taxon>Eurotiomycetes</taxon>
        <taxon>Eurotiomycetidae</taxon>
        <taxon>Eurotiales</taxon>
        <taxon>Aspergillaceae</taxon>
        <taxon>Aspergillus</taxon>
        <taxon>Aspergillus subgen. Circumdati</taxon>
    </lineage>
</organism>
<accession>A0A146FDR3</accession>
<comment type="caution">
    <text evidence="1">The sequence shown here is derived from an EMBL/GenBank/DDBJ whole genome shotgun (WGS) entry which is preliminary data.</text>
</comment>
<gene>
    <name evidence="1" type="ORF">RIB2604_01707420</name>
</gene>
<dbReference type="EMBL" id="BCWF01000017">
    <property type="protein sequence ID" value="GAT23603.1"/>
    <property type="molecule type" value="Genomic_DNA"/>
</dbReference>
<evidence type="ECO:0000313" key="2">
    <source>
        <dbReference type="Proteomes" id="UP000075230"/>
    </source>
</evidence>
<protein>
    <submittedName>
        <fullName evidence="1">Kinetochore protein Spc25</fullName>
    </submittedName>
</protein>
<name>A0A146FDR3_ASPKA</name>